<feature type="transmembrane region" description="Helical" evidence="5">
    <location>
        <begin position="110"/>
        <end position="125"/>
    </location>
</feature>
<dbReference type="InterPro" id="IPR011990">
    <property type="entry name" value="TPR-like_helical_dom_sf"/>
</dbReference>
<dbReference type="PANTHER" id="PTHR37422:SF13">
    <property type="entry name" value="LIPOPOLYSACCHARIDE BIOSYNTHESIS PROTEIN PA4999-RELATED"/>
    <property type="match status" value="1"/>
</dbReference>
<feature type="transmembrane region" description="Helical" evidence="5">
    <location>
        <begin position="57"/>
        <end position="76"/>
    </location>
</feature>
<dbReference type="GO" id="GO:0016874">
    <property type="term" value="F:ligase activity"/>
    <property type="evidence" value="ECO:0007669"/>
    <property type="project" value="UniProtKB-KW"/>
</dbReference>
<dbReference type="AlphaFoldDB" id="A0A9X1PJX8"/>
<evidence type="ECO:0000256" key="2">
    <source>
        <dbReference type="ARBA" id="ARBA00022692"/>
    </source>
</evidence>
<organism evidence="7 8">
    <name type="scientific">Dyadobacter chenwenxiniae</name>
    <dbReference type="NCBI Taxonomy" id="2906456"/>
    <lineage>
        <taxon>Bacteria</taxon>
        <taxon>Pseudomonadati</taxon>
        <taxon>Bacteroidota</taxon>
        <taxon>Cytophagia</taxon>
        <taxon>Cytophagales</taxon>
        <taxon>Spirosomataceae</taxon>
        <taxon>Dyadobacter</taxon>
    </lineage>
</organism>
<keyword evidence="7" id="KW-0436">Ligase</keyword>
<dbReference type="Pfam" id="PF04932">
    <property type="entry name" value="Wzy_C"/>
    <property type="match status" value="1"/>
</dbReference>
<feature type="transmembrane region" description="Helical" evidence="5">
    <location>
        <begin position="176"/>
        <end position="196"/>
    </location>
</feature>
<evidence type="ECO:0000256" key="5">
    <source>
        <dbReference type="SAM" id="Phobius"/>
    </source>
</evidence>
<feature type="domain" description="O-antigen ligase-related" evidence="6">
    <location>
        <begin position="216"/>
        <end position="367"/>
    </location>
</feature>
<dbReference type="Proteomes" id="UP001139000">
    <property type="component" value="Unassembled WGS sequence"/>
</dbReference>
<evidence type="ECO:0000313" key="7">
    <source>
        <dbReference type="EMBL" id="MCF0061349.1"/>
    </source>
</evidence>
<gene>
    <name evidence="7" type="ORF">LXM26_07585</name>
</gene>
<keyword evidence="4 5" id="KW-0472">Membrane</keyword>
<keyword evidence="3 5" id="KW-1133">Transmembrane helix</keyword>
<proteinExistence type="predicted"/>
<protein>
    <submittedName>
        <fullName evidence="7">O-antigen ligase family protein</fullName>
    </submittedName>
</protein>
<feature type="transmembrane region" description="Helical" evidence="5">
    <location>
        <begin position="391"/>
        <end position="411"/>
    </location>
</feature>
<comment type="subcellular location">
    <subcellularLocation>
        <location evidence="1">Membrane</location>
        <topology evidence="1">Multi-pass membrane protein</topology>
    </subcellularLocation>
</comment>
<feature type="transmembrane region" description="Helical" evidence="5">
    <location>
        <begin position="360"/>
        <end position="379"/>
    </location>
</feature>
<dbReference type="EMBL" id="JAJTTC010000001">
    <property type="protein sequence ID" value="MCF0061349.1"/>
    <property type="molecule type" value="Genomic_DNA"/>
</dbReference>
<feature type="transmembrane region" description="Helical" evidence="5">
    <location>
        <begin position="137"/>
        <end position="156"/>
    </location>
</feature>
<accession>A0A9X1PJX8</accession>
<keyword evidence="2 5" id="KW-0812">Transmembrane</keyword>
<dbReference type="Gene3D" id="1.25.40.10">
    <property type="entry name" value="Tetratricopeptide repeat domain"/>
    <property type="match status" value="1"/>
</dbReference>
<feature type="transmembrane region" description="Helical" evidence="5">
    <location>
        <begin position="417"/>
        <end position="434"/>
    </location>
</feature>
<evidence type="ECO:0000256" key="1">
    <source>
        <dbReference type="ARBA" id="ARBA00004141"/>
    </source>
</evidence>
<dbReference type="PANTHER" id="PTHR37422">
    <property type="entry name" value="TEICHURONIC ACID BIOSYNTHESIS PROTEIN TUAE"/>
    <property type="match status" value="1"/>
</dbReference>
<dbReference type="GO" id="GO:0016020">
    <property type="term" value="C:membrane"/>
    <property type="evidence" value="ECO:0007669"/>
    <property type="project" value="UniProtKB-SubCell"/>
</dbReference>
<dbReference type="InterPro" id="IPR007016">
    <property type="entry name" value="O-antigen_ligase-rel_domated"/>
</dbReference>
<reference evidence="7" key="1">
    <citation type="submission" date="2021-12" db="EMBL/GenBank/DDBJ databases">
        <title>Novel species in genus Dyadobacter.</title>
        <authorList>
            <person name="Ma C."/>
        </authorList>
    </citation>
    <scope>NUCLEOTIDE SEQUENCE</scope>
    <source>
        <strain evidence="7">LJ419</strain>
    </source>
</reference>
<feature type="transmembrane region" description="Helical" evidence="5">
    <location>
        <begin position="208"/>
        <end position="226"/>
    </location>
</feature>
<evidence type="ECO:0000259" key="6">
    <source>
        <dbReference type="Pfam" id="PF04932"/>
    </source>
</evidence>
<keyword evidence="8" id="KW-1185">Reference proteome</keyword>
<dbReference type="RefSeq" id="WP_234654591.1">
    <property type="nucleotide sequence ID" value="NZ_CP094997.1"/>
</dbReference>
<feature type="transmembrane region" description="Helical" evidence="5">
    <location>
        <begin position="27"/>
        <end position="45"/>
    </location>
</feature>
<dbReference type="SUPFAM" id="SSF48452">
    <property type="entry name" value="TPR-like"/>
    <property type="match status" value="1"/>
</dbReference>
<feature type="transmembrane region" description="Helical" evidence="5">
    <location>
        <begin position="88"/>
        <end position="104"/>
    </location>
</feature>
<name>A0A9X1PJX8_9BACT</name>
<feature type="transmembrane region" description="Helical" evidence="5">
    <location>
        <begin position="446"/>
        <end position="464"/>
    </location>
</feature>
<sequence length="628" mass="70314">MPQKRNSGSHNLLVEGKSSKWSKLGQHCFLIFFNSVLLGTVFVVAQETETSLTDYKSYSVSIAATIVTLWATVSFLTDKSAVKISPQDTLVCLYLCFLGIRIAFTENFNFDYGWLVCVWAAYIAIRHLSSKTSIIDVPLVCGILLISMFCESFWVLSQVMGRTPSLNDNFPATGTFHNPGPMGIYLSSFLPIVIAMGSQNVFSNLTRYIRLASLLVASLMFVAIIVSQSRSAWMGLGISALIALLSNRHRLYQLIIHLTGRTRAKILVCSAVVSVLVLLYLVLQLKKESAFGRVLVWKTGCSMSLDKPVFGLGIGKVSDFYLRYQMKYFENNRLNSAEATFADKVDSLFNGALQTMAEQGIVGLSLWTGIFLLALWPLIRSLQAGDGSLALSDPICILSHSVVIILVASNFSYAFETPNIVLALVAFIAVLTTMRKDLQFISVKSRNVGFLMTFIGLFLGYISTKVVDQYVIKREVQRISYINTSNRAKIHLLDSLDRIYPLERAILASLGKFQSLDGKYDESIQTLNKAHVLRYDPFTSSTLGINHQHLGQFDIAEKHINNSLRMIPNRMYPRYLLAKLYLAKGDFEKTDSMAKDILQMPIKIESEATRQMKLEAKFLLADKQIKRE</sequence>
<evidence type="ECO:0000313" key="8">
    <source>
        <dbReference type="Proteomes" id="UP001139000"/>
    </source>
</evidence>
<comment type="caution">
    <text evidence="7">The sequence shown here is derived from an EMBL/GenBank/DDBJ whole genome shotgun (WGS) entry which is preliminary data.</text>
</comment>
<evidence type="ECO:0000256" key="3">
    <source>
        <dbReference type="ARBA" id="ARBA00022989"/>
    </source>
</evidence>
<feature type="transmembrane region" description="Helical" evidence="5">
    <location>
        <begin position="264"/>
        <end position="283"/>
    </location>
</feature>
<dbReference type="InterPro" id="IPR051533">
    <property type="entry name" value="WaaL-like"/>
</dbReference>
<evidence type="ECO:0000256" key="4">
    <source>
        <dbReference type="ARBA" id="ARBA00023136"/>
    </source>
</evidence>